<dbReference type="AlphaFoldDB" id="A0A6J4KFM4"/>
<gene>
    <name evidence="2" type="ORF">AVDCRST_MAG61-1132</name>
</gene>
<reference evidence="2" key="1">
    <citation type="submission" date="2020-02" db="EMBL/GenBank/DDBJ databases">
        <authorList>
            <person name="Meier V. D."/>
        </authorList>
    </citation>
    <scope>NUCLEOTIDE SEQUENCE</scope>
    <source>
        <strain evidence="2">AVDCRST_MAG61</strain>
    </source>
</reference>
<evidence type="ECO:0000313" key="2">
    <source>
        <dbReference type="EMBL" id="CAA9302535.1"/>
    </source>
</evidence>
<protein>
    <submittedName>
        <fullName evidence="2">Uncharacterized protein</fullName>
    </submittedName>
</protein>
<name>A0A6J4KFM4_9ACTN</name>
<feature type="non-terminal residue" evidence="2">
    <location>
        <position position="54"/>
    </location>
</feature>
<evidence type="ECO:0000256" key="1">
    <source>
        <dbReference type="SAM" id="MobiDB-lite"/>
    </source>
</evidence>
<proteinExistence type="predicted"/>
<organism evidence="2">
    <name type="scientific">uncultured Friedmanniella sp</name>
    <dbReference type="NCBI Taxonomy" id="335381"/>
    <lineage>
        <taxon>Bacteria</taxon>
        <taxon>Bacillati</taxon>
        <taxon>Actinomycetota</taxon>
        <taxon>Actinomycetes</taxon>
        <taxon>Propionibacteriales</taxon>
        <taxon>Nocardioidaceae</taxon>
        <taxon>Friedmanniella</taxon>
        <taxon>environmental samples</taxon>
    </lineage>
</organism>
<dbReference type="EMBL" id="CADCTT010000171">
    <property type="protein sequence ID" value="CAA9302535.1"/>
    <property type="molecule type" value="Genomic_DNA"/>
</dbReference>
<feature type="non-terminal residue" evidence="2">
    <location>
        <position position="1"/>
    </location>
</feature>
<feature type="region of interest" description="Disordered" evidence="1">
    <location>
        <begin position="1"/>
        <end position="54"/>
    </location>
</feature>
<accession>A0A6J4KFM4</accession>
<sequence length="54" mass="5616">GDAPHRCAALHHPDRRTAAGQGHPLRAGPVGDRRQPRLGVVAATARPPPASLLL</sequence>